<keyword evidence="2" id="KW-0479">Metal-binding</keyword>
<dbReference type="AlphaFoldDB" id="A0A037ZFZ3"/>
<keyword evidence="4" id="KW-0456">Lyase</keyword>
<dbReference type="SUPFAM" id="SSF51316">
    <property type="entry name" value="Mss4-like"/>
    <property type="match status" value="1"/>
</dbReference>
<evidence type="ECO:0000256" key="2">
    <source>
        <dbReference type="ARBA" id="ARBA00022723"/>
    </source>
</evidence>
<evidence type="ECO:0000256" key="1">
    <source>
        <dbReference type="ARBA" id="ARBA00005495"/>
    </source>
</evidence>
<evidence type="ECO:0000256" key="4">
    <source>
        <dbReference type="ARBA" id="ARBA00023239"/>
    </source>
</evidence>
<feature type="domain" description="CENP-V/GFA" evidence="5">
    <location>
        <begin position="7"/>
        <end position="116"/>
    </location>
</feature>
<sequence length="149" mass="16268">MTQTCLNTGGCQCGAVRYRFARLGRASICHCRMCQKAFGGFFGPLVTAHGLEWTRGQPARFDSSNRNWRGFCGNCGTPLTYAYEGGVELSIGSLDTPEMAAPAVQVNTESKCSFFDNLPALPVKTDDEAARDLEWNAGVRSNQHPDHDT</sequence>
<comment type="similarity">
    <text evidence="1">Belongs to the Gfa family.</text>
</comment>
<dbReference type="EMBL" id="JFKE01000008">
    <property type="protein sequence ID" value="KAJ54426.1"/>
    <property type="molecule type" value="Genomic_DNA"/>
</dbReference>
<evidence type="ECO:0000259" key="5">
    <source>
        <dbReference type="PROSITE" id="PS51891"/>
    </source>
</evidence>
<dbReference type="InterPro" id="IPR011057">
    <property type="entry name" value="Mss4-like_sf"/>
</dbReference>
<dbReference type="GO" id="GO:0016846">
    <property type="term" value="F:carbon-sulfur lyase activity"/>
    <property type="evidence" value="ECO:0007669"/>
    <property type="project" value="InterPro"/>
</dbReference>
<gene>
    <name evidence="6" type="ORF">ACMU_18535</name>
</gene>
<dbReference type="Pfam" id="PF04828">
    <property type="entry name" value="GFA"/>
    <property type="match status" value="1"/>
</dbReference>
<organism evidence="6 7">
    <name type="scientific">Actibacterium mucosum KCTC 23349</name>
    <dbReference type="NCBI Taxonomy" id="1454373"/>
    <lineage>
        <taxon>Bacteria</taxon>
        <taxon>Pseudomonadati</taxon>
        <taxon>Pseudomonadota</taxon>
        <taxon>Alphaproteobacteria</taxon>
        <taxon>Rhodobacterales</taxon>
        <taxon>Roseobacteraceae</taxon>
        <taxon>Actibacterium</taxon>
    </lineage>
</organism>
<proteinExistence type="inferred from homology"/>
<dbReference type="OrthoDB" id="9807246at2"/>
<name>A0A037ZFZ3_9RHOB</name>
<accession>A0A037ZFZ3</accession>
<dbReference type="RefSeq" id="WP_035261758.1">
    <property type="nucleotide sequence ID" value="NZ_JFKE01000008.1"/>
</dbReference>
<dbReference type="PANTHER" id="PTHR33337:SF40">
    <property type="entry name" value="CENP-V_GFA DOMAIN-CONTAINING PROTEIN-RELATED"/>
    <property type="match status" value="1"/>
</dbReference>
<dbReference type="PROSITE" id="PS51891">
    <property type="entry name" value="CENP_V_GFA"/>
    <property type="match status" value="1"/>
</dbReference>
<dbReference type="Gene3D" id="3.90.1590.10">
    <property type="entry name" value="glutathione-dependent formaldehyde- activating enzyme (gfa)"/>
    <property type="match status" value="1"/>
</dbReference>
<dbReference type="Proteomes" id="UP000026249">
    <property type="component" value="Unassembled WGS sequence"/>
</dbReference>
<dbReference type="PANTHER" id="PTHR33337">
    <property type="entry name" value="GFA DOMAIN-CONTAINING PROTEIN"/>
    <property type="match status" value="1"/>
</dbReference>
<reference evidence="6 7" key="1">
    <citation type="submission" date="2014-03" db="EMBL/GenBank/DDBJ databases">
        <title>Draft Genome Sequence of Actibacterium mucosum KCTC 23349, a Marine Alphaproteobacterium with Complex Ionic Requirements Isolated from Mediterranean Seawater at Malvarrosa Beach, Valencia, Spain.</title>
        <authorList>
            <person name="Arahal D.R."/>
            <person name="Shao Z."/>
            <person name="Lai Q."/>
            <person name="Pujalte M.J."/>
        </authorList>
    </citation>
    <scope>NUCLEOTIDE SEQUENCE [LARGE SCALE GENOMIC DNA]</scope>
    <source>
        <strain evidence="6 7">KCTC 23349</strain>
    </source>
</reference>
<comment type="caution">
    <text evidence="6">The sequence shown here is derived from an EMBL/GenBank/DDBJ whole genome shotgun (WGS) entry which is preliminary data.</text>
</comment>
<evidence type="ECO:0000256" key="3">
    <source>
        <dbReference type="ARBA" id="ARBA00022833"/>
    </source>
</evidence>
<evidence type="ECO:0000313" key="6">
    <source>
        <dbReference type="EMBL" id="KAJ54426.1"/>
    </source>
</evidence>
<keyword evidence="3" id="KW-0862">Zinc</keyword>
<evidence type="ECO:0000313" key="7">
    <source>
        <dbReference type="Proteomes" id="UP000026249"/>
    </source>
</evidence>
<dbReference type="InterPro" id="IPR006913">
    <property type="entry name" value="CENP-V/GFA"/>
</dbReference>
<dbReference type="GO" id="GO:0046872">
    <property type="term" value="F:metal ion binding"/>
    <property type="evidence" value="ECO:0007669"/>
    <property type="project" value="UniProtKB-KW"/>
</dbReference>
<protein>
    <submittedName>
        <fullName evidence="6">Aldehyde-activating protein</fullName>
    </submittedName>
</protein>
<keyword evidence="7" id="KW-1185">Reference proteome</keyword>